<protein>
    <recommendedName>
        <fullName evidence="1">Aminoglycoside phosphotransferase domain-containing protein</fullName>
    </recommendedName>
</protein>
<dbReference type="OrthoDB" id="236897at2"/>
<reference evidence="2 3" key="1">
    <citation type="journal article" date="2012" name="BMC Genomics">
        <title>Complete genome sequence of Saccharothrix espanaensis DSM 44229T and comparison to the other completely sequenced Pseudonocardiaceae.</title>
        <authorList>
            <person name="Strobel T."/>
            <person name="Al-Dilaimi A."/>
            <person name="Blom J."/>
            <person name="Gessner A."/>
            <person name="Kalinowski J."/>
            <person name="Luzhetska M."/>
            <person name="Puhler A."/>
            <person name="Szczepanowski R."/>
            <person name="Bechthold A."/>
            <person name="Ruckert C."/>
        </authorList>
    </citation>
    <scope>NUCLEOTIDE SEQUENCE [LARGE SCALE GENOMIC DNA]</scope>
    <source>
        <strain evidence="3">ATCC 51144 / DSM 44229 / JCM 9112 / NBRC 15066 / NRRL 15764</strain>
    </source>
</reference>
<accession>K0JW92</accession>
<keyword evidence="3" id="KW-1185">Reference proteome</keyword>
<evidence type="ECO:0000313" key="3">
    <source>
        <dbReference type="Proteomes" id="UP000006281"/>
    </source>
</evidence>
<organism evidence="2 3">
    <name type="scientific">Saccharothrix espanaensis (strain ATCC 51144 / DSM 44229 / JCM 9112 / NBRC 15066 / NRRL 15764)</name>
    <dbReference type="NCBI Taxonomy" id="1179773"/>
    <lineage>
        <taxon>Bacteria</taxon>
        <taxon>Bacillati</taxon>
        <taxon>Actinomycetota</taxon>
        <taxon>Actinomycetes</taxon>
        <taxon>Pseudonocardiales</taxon>
        <taxon>Pseudonocardiaceae</taxon>
        <taxon>Saccharothrix</taxon>
    </lineage>
</organism>
<dbReference type="Gene3D" id="3.90.1200.10">
    <property type="match status" value="1"/>
</dbReference>
<dbReference type="RefSeq" id="WP_015099854.1">
    <property type="nucleotide sequence ID" value="NC_019673.1"/>
</dbReference>
<dbReference type="eggNOG" id="COG2334">
    <property type="taxonomic scope" value="Bacteria"/>
</dbReference>
<proteinExistence type="predicted"/>
<sequence length="251" mass="27438">MEEFAGGTTTVVRIGSTVRRPVRAWSEATQWLLGRLAAAGVRGVPRRHGVDAQGREVLDFLPGEAGTDPVPEQARRDSALVSAAGLLRRVHDATAHLPDKAGHRWQLPAVEPVEVVCHGDFAPYNCVFDRGVTTGVFDFDAAHPGPRCWDLAHALYRFTPLSTVDSPPPAEQARRARLFLDSYGRSRDERQDVVDALGPRLASLVDFMHASAAAGDENFARHIAAGHADLYRRDIAHLTAHHELWARVVVG</sequence>
<dbReference type="EMBL" id="HE804045">
    <property type="protein sequence ID" value="CCH29742.1"/>
    <property type="molecule type" value="Genomic_DNA"/>
</dbReference>
<dbReference type="HOGENOM" id="CLU_066396_0_0_11"/>
<name>K0JW92_SACES</name>
<dbReference type="Proteomes" id="UP000006281">
    <property type="component" value="Chromosome"/>
</dbReference>
<dbReference type="InterPro" id="IPR002575">
    <property type="entry name" value="Aminoglycoside_PTrfase"/>
</dbReference>
<dbReference type="PATRIC" id="fig|1179773.3.peg.2428"/>
<dbReference type="STRING" id="1179773.BN6_24280"/>
<dbReference type="InterPro" id="IPR011009">
    <property type="entry name" value="Kinase-like_dom_sf"/>
</dbReference>
<evidence type="ECO:0000313" key="2">
    <source>
        <dbReference type="EMBL" id="CCH29742.1"/>
    </source>
</evidence>
<dbReference type="Pfam" id="PF01636">
    <property type="entry name" value="APH"/>
    <property type="match status" value="1"/>
</dbReference>
<dbReference type="SUPFAM" id="SSF56112">
    <property type="entry name" value="Protein kinase-like (PK-like)"/>
    <property type="match status" value="1"/>
</dbReference>
<feature type="domain" description="Aminoglycoside phosphotransferase" evidence="1">
    <location>
        <begin position="107"/>
        <end position="174"/>
    </location>
</feature>
<dbReference type="AlphaFoldDB" id="K0JW92"/>
<dbReference type="KEGG" id="sesp:BN6_24280"/>
<evidence type="ECO:0000259" key="1">
    <source>
        <dbReference type="Pfam" id="PF01636"/>
    </source>
</evidence>
<dbReference type="BioCyc" id="SESP1179773:BN6_RS11800-MONOMER"/>
<gene>
    <name evidence="2" type="ordered locus">BN6_24280</name>
</gene>